<evidence type="ECO:0000259" key="2">
    <source>
        <dbReference type="Pfam" id="PF10214"/>
    </source>
</evidence>
<feature type="domain" description="RRN6 beta-propeller" evidence="2">
    <location>
        <begin position="103"/>
        <end position="470"/>
    </location>
</feature>
<dbReference type="InterPro" id="IPR048536">
    <property type="entry name" value="Rrn6_K-rich"/>
</dbReference>
<feature type="domain" description="RRN6 K-rich C-terminal" evidence="3">
    <location>
        <begin position="827"/>
        <end position="926"/>
    </location>
</feature>
<dbReference type="GO" id="GO:0070860">
    <property type="term" value="C:RNA polymerase I core factor complex"/>
    <property type="evidence" value="ECO:0007669"/>
    <property type="project" value="TreeGrafter"/>
</dbReference>
<dbReference type="InterPro" id="IPR019350">
    <property type="entry name" value="RNA_pol_I-sp_TIF_RRN6-like"/>
</dbReference>
<evidence type="ECO:0000313" key="5">
    <source>
        <dbReference type="EMBL" id="KAJ5353247.1"/>
    </source>
</evidence>
<organism evidence="5 6">
    <name type="scientific">Penicillium brevicompactum</name>
    <dbReference type="NCBI Taxonomy" id="5074"/>
    <lineage>
        <taxon>Eukaryota</taxon>
        <taxon>Fungi</taxon>
        <taxon>Dikarya</taxon>
        <taxon>Ascomycota</taxon>
        <taxon>Pezizomycotina</taxon>
        <taxon>Eurotiomycetes</taxon>
        <taxon>Eurotiomycetidae</taxon>
        <taxon>Eurotiales</taxon>
        <taxon>Aspergillaceae</taxon>
        <taxon>Penicillium</taxon>
    </lineage>
</organism>
<feature type="compositionally biased region" description="Basic residues" evidence="1">
    <location>
        <begin position="915"/>
        <end position="926"/>
    </location>
</feature>
<sequence length="926" mass="104878">MDEPHDSALHYGHVGRAVYLPEEQTWTFTRSLAQATSIQYSGTTTTSVPSPYLPDQPKPVQRVPERDLRHLIGDSYPELAATWSTVRQESLSRTITATIEQFDPESSSLFDIGFATDKRRYDKKFPSVPIAAAVSGPCRNVLSLRTLEDANLELQLPTYTEMRVPTVGNTETSEWSKWGAPIRQVQFARPLEEDPIFMAARLLRSTTIFRPLYHIDPVPMHFPDDAYLRPTNGKKNSRLDTNPVLEISVAQTGGCSHSDVTFNPWYQHQFAIIDTRSQWTVWEIDQTKSARQDLATARIVKSGILPPPLKHHRPRLDGWASIEWIHDVGLIIVANRRDVMIYALMDPQIPPRSVVLNMQKPSEWVLDLKRNPRNQSQFFVLTTNRILWFDMGAFGEKDTPSYLHPRVSWRHFRDPNDITLRLSELVVYKDLHLILFSQLTGLVQAFPCPFTSDEETNSISIADPLVLDMPSDARESAGFSTFVFREIAHSPAYNKHLYNPDLTLIKLFWMTSDLAVHESVFHGPRGDPDDPDLHCENSVLRLRKRYAPHKQVKSAHDFIVDDWDESTMQQIDMPRCQSPIDPSPEGSDLQWSLDFSHIYAVAVGQKDPPQKRSKTKKRPPPEPSTFDGLLADLQSSEWKKKASGKTVLELSDKSLSTEQLDQSADDVKRIFSTIMPGDHIAHRYLFLPLQSPHAGYGMPTRLSEDGDKHMLEAYDQMVDDWIATLGPQVPVPVRLAKEKHIRKVAAEILLSRIVRIKPVLEDPITAQNEDAVSQHQTLSSSFSQIPASQSQTRTGSQRTPSKYAVPVLSGLSAFTTFKKQRPLPGNVSDLLSHWSVGDDPSSYAWERLEDQETRISQTPRTPRRKKRLKPDLQPLPATPLVPMVRTWGTQPTPQITINSSQPAPMTQTERGPFGAKKKKKKRAAGF</sequence>
<dbReference type="EMBL" id="JAPZBQ010000001">
    <property type="protein sequence ID" value="KAJ5353247.1"/>
    <property type="molecule type" value="Genomic_DNA"/>
</dbReference>
<dbReference type="GO" id="GO:0001179">
    <property type="term" value="F:RNA polymerase I general transcription initiation factor binding"/>
    <property type="evidence" value="ECO:0007669"/>
    <property type="project" value="TreeGrafter"/>
</dbReference>
<dbReference type="PANTHER" id="PTHR28221">
    <property type="entry name" value="RNA POLYMERASE I-SPECIFIC TRANSCRIPTION INITIATION FACTOR RRN6"/>
    <property type="match status" value="1"/>
</dbReference>
<dbReference type="GO" id="GO:0042790">
    <property type="term" value="P:nucleolar large rRNA transcription by RNA polymerase I"/>
    <property type="evidence" value="ECO:0007669"/>
    <property type="project" value="TreeGrafter"/>
</dbReference>
<dbReference type="Pfam" id="PF20639">
    <property type="entry name" value="Rrn6_K-rich"/>
    <property type="match status" value="1"/>
</dbReference>
<dbReference type="Pfam" id="PF10214">
    <property type="entry name" value="Rrn6_beta-prop"/>
    <property type="match status" value="1"/>
</dbReference>
<feature type="region of interest" description="Disordered" evidence="1">
    <location>
        <begin position="853"/>
        <end position="926"/>
    </location>
</feature>
<feature type="compositionally biased region" description="Polar residues" evidence="1">
    <location>
        <begin position="887"/>
        <end position="909"/>
    </location>
</feature>
<dbReference type="PANTHER" id="PTHR28221:SF2">
    <property type="entry name" value="RNA POLYMERASE I-SPECIFIC TRANSCRIPTION INITIATION FACTOR RRN6"/>
    <property type="match status" value="1"/>
</dbReference>
<proteinExistence type="predicted"/>
<dbReference type="InterPro" id="IPR048535">
    <property type="entry name" value="RRN6_beta-prop"/>
</dbReference>
<accession>A0A9W9UQ89</accession>
<dbReference type="InterPro" id="IPR048537">
    <property type="entry name" value="RRN6_HB"/>
</dbReference>
<feature type="region of interest" description="Disordered" evidence="1">
    <location>
        <begin position="771"/>
        <end position="800"/>
    </location>
</feature>
<reference evidence="5" key="1">
    <citation type="submission" date="2022-12" db="EMBL/GenBank/DDBJ databases">
        <authorList>
            <person name="Petersen C."/>
        </authorList>
    </citation>
    <scope>NUCLEOTIDE SEQUENCE</scope>
    <source>
        <strain evidence="5">IBT 35673</strain>
    </source>
</reference>
<gene>
    <name evidence="5" type="ORF">N7452_002221</name>
</gene>
<dbReference type="GO" id="GO:0001163">
    <property type="term" value="F:RNA polymerase I transcription regulatory region sequence-specific DNA binding"/>
    <property type="evidence" value="ECO:0007669"/>
    <property type="project" value="TreeGrafter"/>
</dbReference>
<feature type="compositionally biased region" description="Low complexity" evidence="1">
    <location>
        <begin position="779"/>
        <end position="791"/>
    </location>
</feature>
<dbReference type="Pfam" id="PF20640">
    <property type="entry name" value="Rrn6_HB"/>
    <property type="match status" value="1"/>
</dbReference>
<feature type="domain" description="RRN6 helical bundle" evidence="4">
    <location>
        <begin position="552"/>
        <end position="753"/>
    </location>
</feature>
<evidence type="ECO:0008006" key="7">
    <source>
        <dbReference type="Google" id="ProtNLM"/>
    </source>
</evidence>
<evidence type="ECO:0000313" key="6">
    <source>
        <dbReference type="Proteomes" id="UP001147695"/>
    </source>
</evidence>
<dbReference type="AlphaFoldDB" id="A0A9W9UQ89"/>
<protein>
    <recommendedName>
        <fullName evidence="7">RNA polymerase I-specific transcription initiation factor RRN6-like protein</fullName>
    </recommendedName>
</protein>
<evidence type="ECO:0000256" key="1">
    <source>
        <dbReference type="SAM" id="MobiDB-lite"/>
    </source>
</evidence>
<name>A0A9W9UQ89_PENBR</name>
<feature type="region of interest" description="Disordered" evidence="1">
    <location>
        <begin position="604"/>
        <end position="628"/>
    </location>
</feature>
<reference evidence="5" key="2">
    <citation type="journal article" date="2023" name="IMA Fungus">
        <title>Comparative genomic study of the Penicillium genus elucidates a diverse pangenome and 15 lateral gene transfer events.</title>
        <authorList>
            <person name="Petersen C."/>
            <person name="Sorensen T."/>
            <person name="Nielsen M.R."/>
            <person name="Sondergaard T.E."/>
            <person name="Sorensen J.L."/>
            <person name="Fitzpatrick D.A."/>
            <person name="Frisvad J.C."/>
            <person name="Nielsen K.L."/>
        </authorList>
    </citation>
    <scope>NUCLEOTIDE SEQUENCE</scope>
    <source>
        <strain evidence="5">IBT 35673</strain>
    </source>
</reference>
<comment type="caution">
    <text evidence="5">The sequence shown here is derived from an EMBL/GenBank/DDBJ whole genome shotgun (WGS) entry which is preliminary data.</text>
</comment>
<evidence type="ECO:0000259" key="4">
    <source>
        <dbReference type="Pfam" id="PF20640"/>
    </source>
</evidence>
<evidence type="ECO:0000259" key="3">
    <source>
        <dbReference type="Pfam" id="PF20639"/>
    </source>
</evidence>
<dbReference type="Proteomes" id="UP001147695">
    <property type="component" value="Unassembled WGS sequence"/>
</dbReference>